<dbReference type="Proteomes" id="UP000041254">
    <property type="component" value="Unassembled WGS sequence"/>
</dbReference>
<feature type="compositionally biased region" description="Pro residues" evidence="1">
    <location>
        <begin position="252"/>
        <end position="269"/>
    </location>
</feature>
<dbReference type="AlphaFoldDB" id="A0A0G4GT91"/>
<feature type="region of interest" description="Disordered" evidence="1">
    <location>
        <begin position="245"/>
        <end position="317"/>
    </location>
</feature>
<organism evidence="2 3">
    <name type="scientific">Vitrella brassicaformis (strain CCMP3155)</name>
    <dbReference type="NCBI Taxonomy" id="1169540"/>
    <lineage>
        <taxon>Eukaryota</taxon>
        <taxon>Sar</taxon>
        <taxon>Alveolata</taxon>
        <taxon>Colpodellida</taxon>
        <taxon>Vitrellaceae</taxon>
        <taxon>Vitrella</taxon>
    </lineage>
</organism>
<dbReference type="InParanoid" id="A0A0G4GT91"/>
<sequence>MEEHFHFGLSICILQPHGDGAGAAAAAVEWLEEFLDLSDCEPREVVESTDSILYIRLLYRMDGLVHRVELLVCPPLARYMRTASHLAVNSLGVIFFLDATDQPCLDHLDEWVAAANRFAPPTGPKPSIVAYHDGTGRSGAGAMERPAGNLREQDIWQKTAQLQLPVVKLQRPRSQPSQPSDLEFESHGVMVLQSFEGLLRYVLHKWVAERLPSPPEPSALLLSDISIGPTVLTDEGYIKALFSSHGIQSDPPAHPPQPHPNPSMPPAPPGTSAYSPPYNAVPTDHGSYPPSHPPPAAAAMAMDGLFASQPWEPGQQS</sequence>
<keyword evidence="3" id="KW-1185">Reference proteome</keyword>
<evidence type="ECO:0000313" key="3">
    <source>
        <dbReference type="Proteomes" id="UP000041254"/>
    </source>
</evidence>
<proteinExistence type="predicted"/>
<protein>
    <submittedName>
        <fullName evidence="2">Uncharacterized protein</fullName>
    </submittedName>
</protein>
<gene>
    <name evidence="2" type="ORF">Vbra_18607</name>
</gene>
<evidence type="ECO:0000313" key="2">
    <source>
        <dbReference type="EMBL" id="CEM33693.1"/>
    </source>
</evidence>
<dbReference type="EMBL" id="CDMY01000791">
    <property type="protein sequence ID" value="CEM33693.1"/>
    <property type="molecule type" value="Genomic_DNA"/>
</dbReference>
<reference evidence="2 3" key="1">
    <citation type="submission" date="2014-11" db="EMBL/GenBank/DDBJ databases">
        <authorList>
            <person name="Zhu J."/>
            <person name="Qi W."/>
            <person name="Song R."/>
        </authorList>
    </citation>
    <scope>NUCLEOTIDE SEQUENCE [LARGE SCALE GENOMIC DNA]</scope>
</reference>
<name>A0A0G4GT91_VITBC</name>
<evidence type="ECO:0000256" key="1">
    <source>
        <dbReference type="SAM" id="MobiDB-lite"/>
    </source>
</evidence>
<accession>A0A0G4GT91</accession>
<dbReference type="VEuPathDB" id="CryptoDB:Vbra_18607"/>